<organism evidence="2 3">
    <name type="scientific">Ceratopteris richardii</name>
    <name type="common">Triangle waterfern</name>
    <dbReference type="NCBI Taxonomy" id="49495"/>
    <lineage>
        <taxon>Eukaryota</taxon>
        <taxon>Viridiplantae</taxon>
        <taxon>Streptophyta</taxon>
        <taxon>Embryophyta</taxon>
        <taxon>Tracheophyta</taxon>
        <taxon>Polypodiopsida</taxon>
        <taxon>Polypodiidae</taxon>
        <taxon>Polypodiales</taxon>
        <taxon>Pteridineae</taxon>
        <taxon>Pteridaceae</taxon>
        <taxon>Parkerioideae</taxon>
        <taxon>Ceratopteris</taxon>
    </lineage>
</organism>
<proteinExistence type="predicted"/>
<feature type="compositionally biased region" description="Basic and acidic residues" evidence="1">
    <location>
        <begin position="41"/>
        <end position="59"/>
    </location>
</feature>
<protein>
    <submittedName>
        <fullName evidence="2">Uncharacterized protein</fullName>
    </submittedName>
</protein>
<sequence>MPNWKHHSDILLVLPSSTIQGGGKPKDVIIANLAFIKQKRRNGDSSARTEKKLREETKHKSLGGGKKVSCCTSNRIDVHLEATKRIHSCKKKKLVAPDHTGNARDLEWSNFFLANLIFLDLLEGRHGGLCVIVL</sequence>
<name>A0A8T2RXD2_CERRI</name>
<comment type="caution">
    <text evidence="2">The sequence shown here is derived from an EMBL/GenBank/DDBJ whole genome shotgun (WGS) entry which is preliminary data.</text>
</comment>
<dbReference type="Proteomes" id="UP000825935">
    <property type="component" value="Chromosome 24"/>
</dbReference>
<dbReference type="EMBL" id="CM035429">
    <property type="protein sequence ID" value="KAH7300531.1"/>
    <property type="molecule type" value="Genomic_DNA"/>
</dbReference>
<evidence type="ECO:0000313" key="2">
    <source>
        <dbReference type="EMBL" id="KAH7300531.1"/>
    </source>
</evidence>
<reference evidence="2" key="1">
    <citation type="submission" date="2021-08" db="EMBL/GenBank/DDBJ databases">
        <title>WGS assembly of Ceratopteris richardii.</title>
        <authorList>
            <person name="Marchant D.B."/>
            <person name="Chen G."/>
            <person name="Jenkins J."/>
            <person name="Shu S."/>
            <person name="Leebens-Mack J."/>
            <person name="Grimwood J."/>
            <person name="Schmutz J."/>
            <person name="Soltis P."/>
            <person name="Soltis D."/>
            <person name="Chen Z.-H."/>
        </authorList>
    </citation>
    <scope>NUCLEOTIDE SEQUENCE</scope>
    <source>
        <strain evidence="2">Whitten #5841</strain>
        <tissue evidence="2">Leaf</tissue>
    </source>
</reference>
<evidence type="ECO:0000256" key="1">
    <source>
        <dbReference type="SAM" id="MobiDB-lite"/>
    </source>
</evidence>
<gene>
    <name evidence="2" type="ORF">KP509_24G066900</name>
</gene>
<keyword evidence="3" id="KW-1185">Reference proteome</keyword>
<feature type="region of interest" description="Disordered" evidence="1">
    <location>
        <begin position="40"/>
        <end position="66"/>
    </location>
</feature>
<dbReference type="AlphaFoldDB" id="A0A8T2RXD2"/>
<evidence type="ECO:0000313" key="3">
    <source>
        <dbReference type="Proteomes" id="UP000825935"/>
    </source>
</evidence>
<accession>A0A8T2RXD2</accession>